<proteinExistence type="predicted"/>
<evidence type="ECO:0000313" key="2">
    <source>
        <dbReference type="EMBL" id="ABQ76033.1"/>
    </source>
</evidence>
<sequence>MVTSHTETVTVDRISNSGNPIAQQQHAGKSIHVPAGDIGDTLEVQLIDKGGYFIARLVDRADEVEPRQPSVSSTATVSDSAGNLGTKSNSQSHSFTIRTSPAGGRSGSSSGRQARARMSRRKK</sequence>
<evidence type="ECO:0000256" key="1">
    <source>
        <dbReference type="SAM" id="MobiDB-lite"/>
    </source>
</evidence>
<dbReference type="EMBL" id="EF583997">
    <property type="protein sequence ID" value="ABQ76033.1"/>
    <property type="molecule type" value="Genomic_DNA"/>
</dbReference>
<feature type="compositionally biased region" description="Low complexity" evidence="1">
    <location>
        <begin position="70"/>
        <end position="81"/>
    </location>
</feature>
<feature type="compositionally biased region" description="Low complexity" evidence="1">
    <location>
        <begin position="100"/>
        <end position="113"/>
    </location>
</feature>
<reference evidence="2" key="1">
    <citation type="journal article" date="2007" name="ISME J.">
        <title>Genomic plasticity in prokaryotes: the case of the square haloarchaeon.</title>
        <authorList>
            <person name="Cuadros-Orellana S."/>
            <person name="Martin-Cuadrado A.B."/>
            <person name="Legault B."/>
            <person name="D'Auria G."/>
            <person name="Zhaxybayeva O."/>
            <person name="Papke R.T."/>
            <person name="Rodriguez-Valera F."/>
        </authorList>
    </citation>
    <scope>NUCLEOTIDE SEQUENCE</scope>
</reference>
<feature type="compositionally biased region" description="Polar residues" evidence="1">
    <location>
        <begin position="1"/>
        <end position="27"/>
    </location>
</feature>
<feature type="compositionally biased region" description="Polar residues" evidence="1">
    <location>
        <begin position="83"/>
        <end position="99"/>
    </location>
</feature>
<accession>A5YSS6</accession>
<organism evidence="2">
    <name type="scientific">uncultured haloarchaeon</name>
    <dbReference type="NCBI Taxonomy" id="160804"/>
    <lineage>
        <taxon>Archaea</taxon>
        <taxon>Methanobacteriati</taxon>
        <taxon>Methanobacteriota</taxon>
        <taxon>Stenosarchaea group</taxon>
        <taxon>Halobacteria</taxon>
        <taxon>Halobacteriales</taxon>
        <taxon>Halobacteriaceae</taxon>
        <taxon>environmental samples</taxon>
    </lineage>
</organism>
<feature type="region of interest" description="Disordered" evidence="1">
    <location>
        <begin position="1"/>
        <end position="35"/>
    </location>
</feature>
<dbReference type="AlphaFoldDB" id="A5YSS6"/>
<feature type="compositionally biased region" description="Basic residues" evidence="1">
    <location>
        <begin position="114"/>
        <end position="123"/>
    </location>
</feature>
<evidence type="ECO:0008006" key="3">
    <source>
        <dbReference type="Google" id="ProtNLM"/>
    </source>
</evidence>
<feature type="region of interest" description="Disordered" evidence="1">
    <location>
        <begin position="63"/>
        <end position="123"/>
    </location>
</feature>
<protein>
    <recommendedName>
        <fullName evidence="3">TRAM domain-containing protein</fullName>
    </recommendedName>
</protein>
<name>A5YSS6_9EURY</name>